<dbReference type="Pfam" id="PF13417">
    <property type="entry name" value="GST_N_3"/>
    <property type="match status" value="1"/>
</dbReference>
<evidence type="ECO:0000259" key="2">
    <source>
        <dbReference type="PROSITE" id="PS50405"/>
    </source>
</evidence>
<dbReference type="InterPro" id="IPR004045">
    <property type="entry name" value="Glutathione_S-Trfase_N"/>
</dbReference>
<protein>
    <recommendedName>
        <fullName evidence="5">GST N-terminal domain-containing protein</fullName>
    </recommendedName>
</protein>
<dbReference type="InterPro" id="IPR036249">
    <property type="entry name" value="Thioredoxin-like_sf"/>
</dbReference>
<accession>A0A6A6SP86</accession>
<organism evidence="3 4">
    <name type="scientific">Lophiostoma macrostomum CBS 122681</name>
    <dbReference type="NCBI Taxonomy" id="1314788"/>
    <lineage>
        <taxon>Eukaryota</taxon>
        <taxon>Fungi</taxon>
        <taxon>Dikarya</taxon>
        <taxon>Ascomycota</taxon>
        <taxon>Pezizomycotina</taxon>
        <taxon>Dothideomycetes</taxon>
        <taxon>Pleosporomycetidae</taxon>
        <taxon>Pleosporales</taxon>
        <taxon>Lophiostomataceae</taxon>
        <taxon>Lophiostoma</taxon>
    </lineage>
</organism>
<gene>
    <name evidence="3" type="ORF">K491DRAFT_231051</name>
</gene>
<dbReference type="Gene3D" id="3.40.30.110">
    <property type="match status" value="2"/>
</dbReference>
<dbReference type="PROSITE" id="PS50404">
    <property type="entry name" value="GST_NTER"/>
    <property type="match status" value="1"/>
</dbReference>
<dbReference type="EMBL" id="MU004522">
    <property type="protein sequence ID" value="KAF2648781.1"/>
    <property type="molecule type" value="Genomic_DNA"/>
</dbReference>
<dbReference type="InterPro" id="IPR010987">
    <property type="entry name" value="Glutathione-S-Trfase_C-like"/>
</dbReference>
<dbReference type="Proteomes" id="UP000799324">
    <property type="component" value="Unassembled WGS sequence"/>
</dbReference>
<name>A0A6A6SP86_9PLEO</name>
<feature type="domain" description="GST N-terminal" evidence="1">
    <location>
        <begin position="8"/>
        <end position="87"/>
    </location>
</feature>
<sequence length="339" mass="37849">MADKGALNGIILWHYPFSPFARRVIWYLQLRGLEYAECIQPFTMPRPDLAELGIAYRRIPILSIGRDVYLDTRLIIQKLEERFPDGKLGASDPKEVFIQKLLEKWTVEGPVFAAATGLVPTEAVNDPKVTEDRKGFCGRDWTAEELDQGRADCLVSIKDCFQFLESTILADGRNWVLGTEQPSLADIEAIWPFDWLVGLEGSLPLSVVSEKHFPKAYAWIQRFRAALQDVTSSAPKGMSLESSKAIRAVIHSNFAEPEGEVDTDDPLALQKGTEVEMYPTDWGSEHRDRGRLVTLTPSEVTVASRSRAGDTELRIHAPRTGFRVTEIGRSASSESSAKV</sequence>
<dbReference type="InterPro" id="IPR058268">
    <property type="entry name" value="DUF7962"/>
</dbReference>
<dbReference type="PROSITE" id="PS50405">
    <property type="entry name" value="GST_CTER"/>
    <property type="match status" value="1"/>
</dbReference>
<evidence type="ECO:0008006" key="5">
    <source>
        <dbReference type="Google" id="ProtNLM"/>
    </source>
</evidence>
<evidence type="ECO:0000313" key="4">
    <source>
        <dbReference type="Proteomes" id="UP000799324"/>
    </source>
</evidence>
<reference evidence="3" key="1">
    <citation type="journal article" date="2020" name="Stud. Mycol.">
        <title>101 Dothideomycetes genomes: a test case for predicting lifestyles and emergence of pathogens.</title>
        <authorList>
            <person name="Haridas S."/>
            <person name="Albert R."/>
            <person name="Binder M."/>
            <person name="Bloem J."/>
            <person name="Labutti K."/>
            <person name="Salamov A."/>
            <person name="Andreopoulos B."/>
            <person name="Baker S."/>
            <person name="Barry K."/>
            <person name="Bills G."/>
            <person name="Bluhm B."/>
            <person name="Cannon C."/>
            <person name="Castanera R."/>
            <person name="Culley D."/>
            <person name="Daum C."/>
            <person name="Ezra D."/>
            <person name="Gonzalez J."/>
            <person name="Henrissat B."/>
            <person name="Kuo A."/>
            <person name="Liang C."/>
            <person name="Lipzen A."/>
            <person name="Lutzoni F."/>
            <person name="Magnuson J."/>
            <person name="Mondo S."/>
            <person name="Nolan M."/>
            <person name="Ohm R."/>
            <person name="Pangilinan J."/>
            <person name="Park H.-J."/>
            <person name="Ramirez L."/>
            <person name="Alfaro M."/>
            <person name="Sun H."/>
            <person name="Tritt A."/>
            <person name="Yoshinaga Y."/>
            <person name="Zwiers L.-H."/>
            <person name="Turgeon B."/>
            <person name="Goodwin S."/>
            <person name="Spatafora J."/>
            <person name="Crous P."/>
            <person name="Grigoriev I."/>
        </authorList>
    </citation>
    <scope>NUCLEOTIDE SEQUENCE</scope>
    <source>
        <strain evidence="3">CBS 122681</strain>
    </source>
</reference>
<dbReference type="SUPFAM" id="SSF52833">
    <property type="entry name" value="Thioredoxin-like"/>
    <property type="match status" value="1"/>
</dbReference>
<dbReference type="InterPro" id="IPR036282">
    <property type="entry name" value="Glutathione-S-Trfase_C_sf"/>
</dbReference>
<dbReference type="SUPFAM" id="SSF47616">
    <property type="entry name" value="GST C-terminal domain-like"/>
    <property type="match status" value="1"/>
</dbReference>
<evidence type="ECO:0000259" key="1">
    <source>
        <dbReference type="PROSITE" id="PS50404"/>
    </source>
</evidence>
<keyword evidence="4" id="KW-1185">Reference proteome</keyword>
<dbReference type="OrthoDB" id="202840at2759"/>
<dbReference type="AlphaFoldDB" id="A0A6A6SP86"/>
<dbReference type="CDD" id="cd00570">
    <property type="entry name" value="GST_N_family"/>
    <property type="match status" value="1"/>
</dbReference>
<proteinExistence type="predicted"/>
<dbReference type="Pfam" id="PF25907">
    <property type="entry name" value="DUF7962"/>
    <property type="match status" value="1"/>
</dbReference>
<evidence type="ECO:0000313" key="3">
    <source>
        <dbReference type="EMBL" id="KAF2648781.1"/>
    </source>
</evidence>
<feature type="domain" description="GST C-terminal" evidence="2">
    <location>
        <begin position="92"/>
        <end position="246"/>
    </location>
</feature>